<feature type="compositionally biased region" description="Polar residues" evidence="1">
    <location>
        <begin position="45"/>
        <end position="59"/>
    </location>
</feature>
<sequence length="117" mass="13048">MRNGAEHCRKPDENLAVVRPFTTSSVFEIPRGKLRMEIDGRTENNGHAITFNQSTSEGMNTSTRQDIVYWLNTGSRGNSDIGSVADLELKSEQPPRVVKPSNVGSVVMHNNKRPRPQ</sequence>
<evidence type="ECO:0000313" key="3">
    <source>
        <dbReference type="Proteomes" id="UP000828390"/>
    </source>
</evidence>
<dbReference type="AlphaFoldDB" id="A0A9D4D936"/>
<protein>
    <submittedName>
        <fullName evidence="2">Uncharacterized protein</fullName>
    </submittedName>
</protein>
<name>A0A9D4D936_DREPO</name>
<reference evidence="2" key="1">
    <citation type="journal article" date="2019" name="bioRxiv">
        <title>The Genome of the Zebra Mussel, Dreissena polymorpha: A Resource for Invasive Species Research.</title>
        <authorList>
            <person name="McCartney M.A."/>
            <person name="Auch B."/>
            <person name="Kono T."/>
            <person name="Mallez S."/>
            <person name="Zhang Y."/>
            <person name="Obille A."/>
            <person name="Becker A."/>
            <person name="Abrahante J.E."/>
            <person name="Garbe J."/>
            <person name="Badalamenti J.P."/>
            <person name="Herman A."/>
            <person name="Mangelson H."/>
            <person name="Liachko I."/>
            <person name="Sullivan S."/>
            <person name="Sone E.D."/>
            <person name="Koren S."/>
            <person name="Silverstein K.A.T."/>
            <person name="Beckman K.B."/>
            <person name="Gohl D.M."/>
        </authorList>
    </citation>
    <scope>NUCLEOTIDE SEQUENCE</scope>
    <source>
        <strain evidence="2">Duluth1</strain>
        <tissue evidence="2">Whole animal</tissue>
    </source>
</reference>
<keyword evidence="3" id="KW-1185">Reference proteome</keyword>
<reference evidence="2" key="2">
    <citation type="submission" date="2020-11" db="EMBL/GenBank/DDBJ databases">
        <authorList>
            <person name="McCartney M.A."/>
            <person name="Auch B."/>
            <person name="Kono T."/>
            <person name="Mallez S."/>
            <person name="Becker A."/>
            <person name="Gohl D.M."/>
            <person name="Silverstein K.A.T."/>
            <person name="Koren S."/>
            <person name="Bechman K.B."/>
            <person name="Herman A."/>
            <person name="Abrahante J.E."/>
            <person name="Garbe J."/>
        </authorList>
    </citation>
    <scope>NUCLEOTIDE SEQUENCE</scope>
    <source>
        <strain evidence="2">Duluth1</strain>
        <tissue evidence="2">Whole animal</tissue>
    </source>
</reference>
<evidence type="ECO:0000256" key="1">
    <source>
        <dbReference type="SAM" id="MobiDB-lite"/>
    </source>
</evidence>
<dbReference type="EMBL" id="JAIWYP010000011">
    <property type="protein sequence ID" value="KAH3740927.1"/>
    <property type="molecule type" value="Genomic_DNA"/>
</dbReference>
<proteinExistence type="predicted"/>
<feature type="region of interest" description="Disordered" evidence="1">
    <location>
        <begin position="91"/>
        <end position="117"/>
    </location>
</feature>
<comment type="caution">
    <text evidence="2">The sequence shown here is derived from an EMBL/GenBank/DDBJ whole genome shotgun (WGS) entry which is preliminary data.</text>
</comment>
<feature type="region of interest" description="Disordered" evidence="1">
    <location>
        <begin position="39"/>
        <end position="59"/>
    </location>
</feature>
<evidence type="ECO:0000313" key="2">
    <source>
        <dbReference type="EMBL" id="KAH3740927.1"/>
    </source>
</evidence>
<organism evidence="2 3">
    <name type="scientific">Dreissena polymorpha</name>
    <name type="common">Zebra mussel</name>
    <name type="synonym">Mytilus polymorpha</name>
    <dbReference type="NCBI Taxonomy" id="45954"/>
    <lineage>
        <taxon>Eukaryota</taxon>
        <taxon>Metazoa</taxon>
        <taxon>Spiralia</taxon>
        <taxon>Lophotrochozoa</taxon>
        <taxon>Mollusca</taxon>
        <taxon>Bivalvia</taxon>
        <taxon>Autobranchia</taxon>
        <taxon>Heteroconchia</taxon>
        <taxon>Euheterodonta</taxon>
        <taxon>Imparidentia</taxon>
        <taxon>Neoheterodontei</taxon>
        <taxon>Myida</taxon>
        <taxon>Dreissenoidea</taxon>
        <taxon>Dreissenidae</taxon>
        <taxon>Dreissena</taxon>
    </lineage>
</organism>
<accession>A0A9D4D936</accession>
<gene>
    <name evidence="2" type="ORF">DPMN_047644</name>
</gene>
<dbReference type="Proteomes" id="UP000828390">
    <property type="component" value="Unassembled WGS sequence"/>
</dbReference>